<dbReference type="InterPro" id="IPR011645">
    <property type="entry name" value="HNOB_dom_associated"/>
</dbReference>
<dbReference type="GO" id="GO:0070482">
    <property type="term" value="P:response to oxygen levels"/>
    <property type="evidence" value="ECO:0007669"/>
    <property type="project" value="TreeGrafter"/>
</dbReference>
<evidence type="ECO:0000256" key="2">
    <source>
        <dbReference type="ARBA" id="ARBA00022741"/>
    </source>
</evidence>
<dbReference type="Gene3D" id="6.10.250.780">
    <property type="match status" value="1"/>
</dbReference>
<dbReference type="PANTHER" id="PTHR45655:SF5">
    <property type="entry name" value="SOLUBLE GUANYLATE CYCLASE 89DA-RELATED"/>
    <property type="match status" value="1"/>
</dbReference>
<keyword evidence="2" id="KW-0547">Nucleotide-binding</keyword>
<accession>A0A8J5TBI4</accession>
<keyword evidence="4" id="KW-0175">Coiled coil</keyword>
<evidence type="ECO:0000259" key="5">
    <source>
        <dbReference type="Pfam" id="PF07701"/>
    </source>
</evidence>
<evidence type="ECO:0000313" key="6">
    <source>
        <dbReference type="EMBL" id="KAG7174524.1"/>
    </source>
</evidence>
<dbReference type="GO" id="GO:0004383">
    <property type="term" value="F:guanylate cyclase activity"/>
    <property type="evidence" value="ECO:0007669"/>
    <property type="project" value="UniProtKB-EC"/>
</dbReference>
<dbReference type="GO" id="GO:0008074">
    <property type="term" value="C:guanylate cyclase complex, soluble"/>
    <property type="evidence" value="ECO:0007669"/>
    <property type="project" value="TreeGrafter"/>
</dbReference>
<dbReference type="PANTHER" id="PTHR45655">
    <property type="entry name" value="GUANYLATE CYCLASE SOLUBLE SUBUNIT BETA-2"/>
    <property type="match status" value="1"/>
</dbReference>
<keyword evidence="3" id="KW-0141">cGMP biosynthesis</keyword>
<sequence length="85" mass="10046">MREMGLYLNDLSMHDLGREMVLKGWEHCSRLEIMYNRAEEYSTRLEDAHRKHEEAKSRGDDLLYSMLPRQVADVLRQGNDPYATC</sequence>
<dbReference type="Pfam" id="PF07701">
    <property type="entry name" value="HNOBA"/>
    <property type="match status" value="1"/>
</dbReference>
<dbReference type="AlphaFoldDB" id="A0A8J5TBI4"/>
<name>A0A8J5TBI4_HOMAM</name>
<evidence type="ECO:0000256" key="4">
    <source>
        <dbReference type="SAM" id="Coils"/>
    </source>
</evidence>
<keyword evidence="7" id="KW-1185">Reference proteome</keyword>
<evidence type="ECO:0000256" key="1">
    <source>
        <dbReference type="ARBA" id="ARBA00012202"/>
    </source>
</evidence>
<feature type="non-terminal residue" evidence="6">
    <location>
        <position position="1"/>
    </location>
</feature>
<dbReference type="GO" id="GO:0000166">
    <property type="term" value="F:nucleotide binding"/>
    <property type="evidence" value="ECO:0007669"/>
    <property type="project" value="UniProtKB-KW"/>
</dbReference>
<protein>
    <recommendedName>
        <fullName evidence="1">guanylate cyclase</fullName>
        <ecNumber evidence="1">4.6.1.2</ecNumber>
    </recommendedName>
</protein>
<dbReference type="EMBL" id="JAHLQT010007588">
    <property type="protein sequence ID" value="KAG7174524.1"/>
    <property type="molecule type" value="Genomic_DNA"/>
</dbReference>
<organism evidence="6 7">
    <name type="scientific">Homarus americanus</name>
    <name type="common">American lobster</name>
    <dbReference type="NCBI Taxonomy" id="6706"/>
    <lineage>
        <taxon>Eukaryota</taxon>
        <taxon>Metazoa</taxon>
        <taxon>Ecdysozoa</taxon>
        <taxon>Arthropoda</taxon>
        <taxon>Crustacea</taxon>
        <taxon>Multicrustacea</taxon>
        <taxon>Malacostraca</taxon>
        <taxon>Eumalacostraca</taxon>
        <taxon>Eucarida</taxon>
        <taxon>Decapoda</taxon>
        <taxon>Pleocyemata</taxon>
        <taxon>Astacidea</taxon>
        <taxon>Nephropoidea</taxon>
        <taxon>Nephropidae</taxon>
        <taxon>Homarus</taxon>
    </lineage>
</organism>
<evidence type="ECO:0000256" key="3">
    <source>
        <dbReference type="ARBA" id="ARBA00023293"/>
    </source>
</evidence>
<gene>
    <name evidence="6" type="primary">Gyc89Db-L</name>
    <name evidence="6" type="ORF">Hamer_G016422</name>
</gene>
<feature type="coiled-coil region" evidence="4">
    <location>
        <begin position="31"/>
        <end position="58"/>
    </location>
</feature>
<dbReference type="Proteomes" id="UP000747542">
    <property type="component" value="Unassembled WGS sequence"/>
</dbReference>
<dbReference type="EC" id="4.6.1.2" evidence="1"/>
<reference evidence="6" key="1">
    <citation type="journal article" date="2021" name="Sci. Adv.">
        <title>The American lobster genome reveals insights on longevity, neural, and immune adaptations.</title>
        <authorList>
            <person name="Polinski J.M."/>
            <person name="Zimin A.V."/>
            <person name="Clark K.F."/>
            <person name="Kohn A.B."/>
            <person name="Sadowski N."/>
            <person name="Timp W."/>
            <person name="Ptitsyn A."/>
            <person name="Khanna P."/>
            <person name="Romanova D.Y."/>
            <person name="Williams P."/>
            <person name="Greenwood S.J."/>
            <person name="Moroz L.L."/>
            <person name="Walt D.R."/>
            <person name="Bodnar A.G."/>
        </authorList>
    </citation>
    <scope>NUCLEOTIDE SEQUENCE</scope>
    <source>
        <strain evidence="6">GMGI-L3</strain>
    </source>
</reference>
<proteinExistence type="predicted"/>
<evidence type="ECO:0000313" key="7">
    <source>
        <dbReference type="Proteomes" id="UP000747542"/>
    </source>
</evidence>
<dbReference type="GO" id="GO:0019934">
    <property type="term" value="P:cGMP-mediated signaling"/>
    <property type="evidence" value="ECO:0007669"/>
    <property type="project" value="TreeGrafter"/>
</dbReference>
<comment type="caution">
    <text evidence="6">The sequence shown here is derived from an EMBL/GenBank/DDBJ whole genome shotgun (WGS) entry which is preliminary data.</text>
</comment>
<feature type="domain" description="Haem NO binding associated" evidence="5">
    <location>
        <begin position="1"/>
        <end position="75"/>
    </location>
</feature>